<dbReference type="Proteomes" id="UP000037043">
    <property type="component" value="Unassembled WGS sequence"/>
</dbReference>
<organism evidence="1 2">
    <name type="scientific">Clostridium homopropionicum DSM 5847</name>
    <dbReference type="NCBI Taxonomy" id="1121318"/>
    <lineage>
        <taxon>Bacteria</taxon>
        <taxon>Bacillati</taxon>
        <taxon>Bacillota</taxon>
        <taxon>Clostridia</taxon>
        <taxon>Eubacteriales</taxon>
        <taxon>Clostridiaceae</taxon>
        <taxon>Clostridium</taxon>
    </lineage>
</organism>
<sequence>MSSCPFLSNHLNEVSCFHECAFYEHIETNGLCPFRAHMKDKVLEVGSFYEYDLFRSEGAQLLEDLYDDNRYYRIFKMKSIV</sequence>
<comment type="caution">
    <text evidence="1">The sequence shown here is derived from an EMBL/GenBank/DDBJ whole genome shotgun (WGS) entry which is preliminary data.</text>
</comment>
<dbReference type="RefSeq" id="WP_052219669.1">
    <property type="nucleotide sequence ID" value="NZ_LHUR01000005.1"/>
</dbReference>
<protein>
    <submittedName>
        <fullName evidence="1">Uncharacterized protein</fullName>
    </submittedName>
</protein>
<accession>A0A0L6ZF30</accession>
<evidence type="ECO:0000313" key="2">
    <source>
        <dbReference type="Proteomes" id="UP000037043"/>
    </source>
</evidence>
<evidence type="ECO:0000313" key="1">
    <source>
        <dbReference type="EMBL" id="KOA21383.1"/>
    </source>
</evidence>
<gene>
    <name evidence="1" type="ORF">CLHOM_00540</name>
</gene>
<dbReference type="PATRIC" id="fig|1121318.3.peg.53"/>
<dbReference type="EMBL" id="LHUR01000005">
    <property type="protein sequence ID" value="KOA21383.1"/>
    <property type="molecule type" value="Genomic_DNA"/>
</dbReference>
<dbReference type="AlphaFoldDB" id="A0A0L6ZF30"/>
<proteinExistence type="predicted"/>
<reference evidence="2" key="1">
    <citation type="submission" date="2015-08" db="EMBL/GenBank/DDBJ databases">
        <title>Genome sequence of the strict anaerobe Clostridium homopropionicum LuHBu1 (DSM 5847T).</title>
        <authorList>
            <person name="Poehlein A."/>
            <person name="Beck M."/>
            <person name="Schiel-Bengelsdorf B."/>
            <person name="Bengelsdorf F.R."/>
            <person name="Daniel R."/>
            <person name="Duerre P."/>
        </authorList>
    </citation>
    <scope>NUCLEOTIDE SEQUENCE [LARGE SCALE GENOMIC DNA]</scope>
    <source>
        <strain evidence="2">DSM 5847</strain>
    </source>
</reference>
<keyword evidence="2" id="KW-1185">Reference proteome</keyword>
<name>A0A0L6ZF30_9CLOT</name>